<protein>
    <recommendedName>
        <fullName evidence="3">Fimbrial biogenesis outer membrane usher protein</fullName>
    </recommendedName>
</protein>
<name>A3SIG1_ROSNI</name>
<evidence type="ECO:0000313" key="1">
    <source>
        <dbReference type="EMBL" id="EAP77142.1"/>
    </source>
</evidence>
<dbReference type="EMBL" id="AALY01000001">
    <property type="protein sequence ID" value="EAP77142.1"/>
    <property type="molecule type" value="Genomic_DNA"/>
</dbReference>
<dbReference type="AlphaFoldDB" id="A3SIG1"/>
<dbReference type="InterPro" id="IPR000015">
    <property type="entry name" value="Fimb_usher"/>
</dbReference>
<dbReference type="InterPro" id="IPR042186">
    <property type="entry name" value="FimD_plug_dom"/>
</dbReference>
<comment type="caution">
    <text evidence="1">The sequence shown here is derived from an EMBL/GenBank/DDBJ whole genome shotgun (WGS) entry which is preliminary data.</text>
</comment>
<proteinExistence type="predicted"/>
<dbReference type="Gene3D" id="2.60.40.3110">
    <property type="match status" value="1"/>
</dbReference>
<dbReference type="GO" id="GO:0009297">
    <property type="term" value="P:pilus assembly"/>
    <property type="evidence" value="ECO:0007669"/>
    <property type="project" value="InterPro"/>
</dbReference>
<dbReference type="eggNOG" id="COG3188">
    <property type="taxonomic scope" value="Bacteria"/>
</dbReference>
<dbReference type="Pfam" id="PF00577">
    <property type="entry name" value="Usher"/>
    <property type="match status" value="1"/>
</dbReference>
<organism evidence="1 2">
    <name type="scientific">Roseovarius nubinhibens (strain ATCC BAA-591 / DSM 15170 / ISM)</name>
    <dbReference type="NCBI Taxonomy" id="89187"/>
    <lineage>
        <taxon>Bacteria</taxon>
        <taxon>Pseudomonadati</taxon>
        <taxon>Pseudomonadota</taxon>
        <taxon>Alphaproteobacteria</taxon>
        <taxon>Rhodobacterales</taxon>
        <taxon>Roseobacteraceae</taxon>
        <taxon>Roseovarius</taxon>
    </lineage>
</organism>
<dbReference type="GO" id="GO:0009279">
    <property type="term" value="C:cell outer membrane"/>
    <property type="evidence" value="ECO:0007669"/>
    <property type="project" value="TreeGrafter"/>
</dbReference>
<evidence type="ECO:0008006" key="3">
    <source>
        <dbReference type="Google" id="ProtNLM"/>
    </source>
</evidence>
<dbReference type="PANTHER" id="PTHR30451">
    <property type="entry name" value="OUTER MEMBRANE USHER PROTEIN"/>
    <property type="match status" value="1"/>
</dbReference>
<dbReference type="STRING" id="89187.ISM_02595"/>
<evidence type="ECO:0000313" key="2">
    <source>
        <dbReference type="Proteomes" id="UP000005954"/>
    </source>
</evidence>
<dbReference type="PANTHER" id="PTHR30451:SF5">
    <property type="entry name" value="SLR0019 PROTEIN"/>
    <property type="match status" value="1"/>
</dbReference>
<accession>A3SIG1</accession>
<sequence length="783" mass="83266">MIAGTPTVATSEETDSLVDIFGDATGDEVPLFLAVSINGKDTGLVAEFSAGLDGGNMRSTRSELTQIGLQVPPRMAQNIALHDIDGVRYTYDPVEQSVDIQAPYSALRPDIRSASYAQDFEEPDRAYGAVVNYSLVADRGFGGDFSGPNGGLSANLDGWVFAPFGQFRSTAYFSRPFASAAKDQNLRLETTLTTHIPDKALTVSVGDFTTAGPSWTRPIRMGGVQVRRDFSLRSDLVTDQRLSYAGAAAVPSSVDVFIENNRVYSTNVDSGPYQLEDVPIQGGGDAEIVVRGIDGQVSRRTVSFFDASNLLKKGVADYSFGIGFAREAFGFSSNEYGDSPIFNGSFRYGATERLTFNTHVSGTEDLLVVGGGITAVPYALGEVTANIAASQYEGETGGFAQVGLRTQIGDVDLNVSSARATSDYADIALVTGLDYLDSTGVQGTLLEVAKAQDVVSLSIPVTKSGRRLGLSYVRAERATSKDSLASLSFGSSLGKGRGSFSVNSAYNFESEEARLSMGLSMRLGKRRYAQASAYTDSEGRQTQDISYTRSQGDGIGAWGYHLQAAHRDDGRTPVRAKGDLRTQYGELSGEVQTDQGGTYTRTQFDGAVAYTGGAMAMGNQVRDGFALVDVGVSDVPVYLDNRAVAKTNSRGRVLVNGLNAYRRNRVSVDVADLPEDATLGVSAADLIPSRGGGQLVSFGGSDEAGVIVVLRDPSGAVLDPGAIVYPNGNAQETYVGYDGETWIDSPRRTNVLRVETERGTCTARFGYQPGAAGQGRIDPVECR</sequence>
<keyword evidence="2" id="KW-1185">Reference proteome</keyword>
<dbReference type="Proteomes" id="UP000005954">
    <property type="component" value="Unassembled WGS sequence"/>
</dbReference>
<dbReference type="Gene3D" id="2.60.40.2610">
    <property type="entry name" value="Outer membrane usher protein FimD, plug domain"/>
    <property type="match status" value="1"/>
</dbReference>
<reference evidence="1 2" key="1">
    <citation type="submission" date="2005-12" db="EMBL/GenBank/DDBJ databases">
        <authorList>
            <person name="Moran M.A."/>
            <person name="Ferriera S."/>
            <person name="Johnson J."/>
            <person name="Kravitz S."/>
            <person name="Halpern A."/>
            <person name="Remington K."/>
            <person name="Beeson K."/>
            <person name="Tran B."/>
            <person name="Rogers Y.-H."/>
            <person name="Friedman R."/>
            <person name="Venter J.C."/>
        </authorList>
    </citation>
    <scope>NUCLEOTIDE SEQUENCE [LARGE SCALE GENOMIC DNA]</scope>
    <source>
        <strain evidence="2">ATCC BAA-591 / DSM 15170 / ISM</strain>
    </source>
</reference>
<dbReference type="HOGENOM" id="CLU_009120_6_0_5"/>
<gene>
    <name evidence="1" type="ORF">ISM_02595</name>
</gene>
<dbReference type="GO" id="GO:0015473">
    <property type="term" value="F:fimbrial usher porin activity"/>
    <property type="evidence" value="ECO:0007669"/>
    <property type="project" value="InterPro"/>
</dbReference>